<dbReference type="GO" id="GO:0045944">
    <property type="term" value="P:positive regulation of transcription by RNA polymerase II"/>
    <property type="evidence" value="ECO:0007669"/>
    <property type="project" value="TreeGrafter"/>
</dbReference>
<name>A0A7R8Z9E6_TIMDO</name>
<dbReference type="GO" id="GO:0016592">
    <property type="term" value="C:mediator complex"/>
    <property type="evidence" value="ECO:0007669"/>
    <property type="project" value="TreeGrafter"/>
</dbReference>
<sequence>MRNTCLQLLIVESTMMGFSYEKRPLKRPRLGPPDVYPQEPKQKEDELTTINVKHGFATMPQLTDEFGTARNCNLTAVKVVEYFNQIMNKKEELNTLIPDTGRKRQQINPKDNFWPATARTKNAIEAWFKDLAGSKPLSSLSKKPLITSSGVRFTLCSHSLVALVCGVYSDVPFTRMCRGGKRKKGERGIAEKELPRKSSSAAVLVAQGIKPTTVMSFVNIKCSRVQMSVKTVTPLLPPYLLNSFDEAWCLYLGTSN</sequence>
<dbReference type="GO" id="GO:0003713">
    <property type="term" value="F:transcription coactivator activity"/>
    <property type="evidence" value="ECO:0007669"/>
    <property type="project" value="TreeGrafter"/>
</dbReference>
<dbReference type="EMBL" id="OA566667">
    <property type="protein sequence ID" value="CAD7199256.1"/>
    <property type="molecule type" value="Genomic_DNA"/>
</dbReference>
<accession>A0A7R8Z9E6</accession>
<organism evidence="2">
    <name type="scientific">Timema douglasi</name>
    <name type="common">Walking stick</name>
    <dbReference type="NCBI Taxonomy" id="61478"/>
    <lineage>
        <taxon>Eukaryota</taxon>
        <taxon>Metazoa</taxon>
        <taxon>Ecdysozoa</taxon>
        <taxon>Arthropoda</taxon>
        <taxon>Hexapoda</taxon>
        <taxon>Insecta</taxon>
        <taxon>Pterygota</taxon>
        <taxon>Neoptera</taxon>
        <taxon>Polyneoptera</taxon>
        <taxon>Phasmatodea</taxon>
        <taxon>Timematodea</taxon>
        <taxon>Timematoidea</taxon>
        <taxon>Timematidae</taxon>
        <taxon>Timema</taxon>
    </lineage>
</organism>
<dbReference type="InterPro" id="IPR051647">
    <property type="entry name" value="Mediator_comp_sub12"/>
</dbReference>
<protein>
    <submittedName>
        <fullName evidence="2">Uncharacterized protein</fullName>
    </submittedName>
</protein>
<reference evidence="2" key="1">
    <citation type="submission" date="2020-11" db="EMBL/GenBank/DDBJ databases">
        <authorList>
            <person name="Tran Van P."/>
        </authorList>
    </citation>
    <scope>NUCLEOTIDE SEQUENCE</scope>
</reference>
<dbReference type="PANTHER" id="PTHR46007">
    <property type="entry name" value="MEDIATOR OF RNA POLYMERASE II TRANSCRIPTION SUBUNIT 12"/>
    <property type="match status" value="1"/>
</dbReference>
<feature type="region of interest" description="Disordered" evidence="1">
    <location>
        <begin position="24"/>
        <end position="44"/>
    </location>
</feature>
<evidence type="ECO:0000313" key="2">
    <source>
        <dbReference type="EMBL" id="CAD7199256.1"/>
    </source>
</evidence>
<proteinExistence type="predicted"/>
<gene>
    <name evidence="2" type="ORF">TDIB3V08_LOCUS5511</name>
</gene>
<evidence type="ECO:0000256" key="1">
    <source>
        <dbReference type="SAM" id="MobiDB-lite"/>
    </source>
</evidence>
<dbReference type="AlphaFoldDB" id="A0A7R8Z9E6"/>
<dbReference type="PANTHER" id="PTHR46007:SF11">
    <property type="entry name" value="MEDIATOR OF RNA POLYMERASE II TRANSCRIPTION SUBUNIT 12"/>
    <property type="match status" value="1"/>
</dbReference>